<reference evidence="3" key="1">
    <citation type="journal article" date="2014" name="Int. J. Syst. Evol. Microbiol.">
        <title>Complete genome sequence of Corynebacterium casei LMG S-19264T (=DSM 44701T), isolated from a smear-ripened cheese.</title>
        <authorList>
            <consortium name="US DOE Joint Genome Institute (JGI-PGF)"/>
            <person name="Walter F."/>
            <person name="Albersmeier A."/>
            <person name="Kalinowski J."/>
            <person name="Ruckert C."/>
        </authorList>
    </citation>
    <scope>NUCLEOTIDE SEQUENCE</scope>
    <source>
        <strain evidence="3">KCTC 12711</strain>
    </source>
</reference>
<feature type="domain" description="CARDB" evidence="2">
    <location>
        <begin position="875"/>
        <end position="981"/>
    </location>
</feature>
<dbReference type="EMBL" id="BMXA01000010">
    <property type="protein sequence ID" value="GHA21361.1"/>
    <property type="molecule type" value="Genomic_DNA"/>
</dbReference>
<comment type="caution">
    <text evidence="3">The sequence shown here is derived from an EMBL/GenBank/DDBJ whole genome shotgun (WGS) entry which is preliminary data.</text>
</comment>
<reference evidence="3" key="2">
    <citation type="submission" date="2020-09" db="EMBL/GenBank/DDBJ databases">
        <authorList>
            <person name="Sun Q."/>
            <person name="Kim S."/>
        </authorList>
    </citation>
    <scope>NUCLEOTIDE SEQUENCE</scope>
    <source>
        <strain evidence="3">KCTC 12711</strain>
    </source>
</reference>
<organism evidence="3 4">
    <name type="scientific">Arenicella chitinivorans</name>
    <dbReference type="NCBI Taxonomy" id="1329800"/>
    <lineage>
        <taxon>Bacteria</taxon>
        <taxon>Pseudomonadati</taxon>
        <taxon>Pseudomonadota</taxon>
        <taxon>Gammaproteobacteria</taxon>
        <taxon>Arenicellales</taxon>
        <taxon>Arenicellaceae</taxon>
        <taxon>Arenicella</taxon>
    </lineage>
</organism>
<proteinExistence type="predicted"/>
<dbReference type="Proteomes" id="UP000614811">
    <property type="component" value="Unassembled WGS sequence"/>
</dbReference>
<dbReference type="Pfam" id="PF07705">
    <property type="entry name" value="CARDB"/>
    <property type="match status" value="1"/>
</dbReference>
<accession>A0A918VSP9</accession>
<name>A0A918VSP9_9GAMM</name>
<sequence>MQELAHKSQLAYSFVQRYDNDISGLSLKKLEAGDHELDRQVHHAFKERPNWQAEILQFASWAETMSLKESESPISDQLEFKEPPSQREKHQSVQSGRPMDETSSDSWKFTLPMGYIRSITETTGEFSRTSISTSAALIVDSRITPEEFAEERNSSTREVANLSKVDALIGSFDTESNGLQMLSQKNTEITLAQVDLNSLSRYQELYKEHTNYYTKSAACDVLGVPRKEQIITVSVDETQFKVDIYSFSKGGKSVWGKLPVTKHNMGIAQDSICGLDISTEQNQTKDAIILVIVLSGFTNDGKLVTSIIRLTINIPSKQIRLNKVQCLISVQSYENVRFLGSLNPSVICLNGFVYLNLHKFHSNNLVGYKWTGLEYIQIWDKKYPVAIANLQDWVWMTQTTMLHNIGNVIYFLYSENQHQCLEIFSQKSNGTLNRDEEMRRAFESDEGDFWNYSRGTHIGEQLYIVQDCSKLSPSSAGISNVKVTKRIFKLNKDDRQFEIVDKGYKRDSKDFQIWPSAVAFSNKEISTRDPRNYTITHRLQPLAVLDAIPFSSLIDYADGEIPTLTFTSQSSKQEKRNIVFKTSQSKSKKLETSFNSIGDIFGTKINAVVSSRFDKSTENAYTSTKEVIQSEIIEVDKQDVVLYVGINYEVYEYPVFIGDEPSGRFLFVRPSSQPMKLSELGRNLFRRASHQAGNLLSYPPREPEDIQRLLWGKEISVNPNMHRTYKIEFKDLNNETNSTSISATTTVSGSVSIGVEFPAIVSLSTEIESNLEESYHQLELSSYTIENTFSLELNLPRLPPPDQDIKDFKIHPYFYIDQANMIRLSYAVRVPVNKVLPTYWQQYYEHPDLGMVIPYLGLKKSSLKLLSLDIKTELIEEDRKLRITSTVRNWSLKRAKNVTVRFYYSEEKILTSTFDVNNKEKLTIVGDKQIDILHPRDSQDLSIDLEYTNEISSALETMGYIPVFVEIDPDNHIKEMSKDNNFALSVYPVTVLYRQFQQFLSSPADF</sequence>
<dbReference type="InterPro" id="IPR013783">
    <property type="entry name" value="Ig-like_fold"/>
</dbReference>
<evidence type="ECO:0000259" key="2">
    <source>
        <dbReference type="Pfam" id="PF07705"/>
    </source>
</evidence>
<dbReference type="Gene3D" id="2.170.15.10">
    <property type="entry name" value="Proaerolysin, chain A, domain 3"/>
    <property type="match status" value="1"/>
</dbReference>
<evidence type="ECO:0000256" key="1">
    <source>
        <dbReference type="SAM" id="MobiDB-lite"/>
    </source>
</evidence>
<evidence type="ECO:0000313" key="3">
    <source>
        <dbReference type="EMBL" id="GHA21361.1"/>
    </source>
</evidence>
<feature type="region of interest" description="Disordered" evidence="1">
    <location>
        <begin position="72"/>
        <end position="106"/>
    </location>
</feature>
<evidence type="ECO:0000313" key="4">
    <source>
        <dbReference type="Proteomes" id="UP000614811"/>
    </source>
</evidence>
<dbReference type="Gene3D" id="2.60.40.10">
    <property type="entry name" value="Immunoglobulins"/>
    <property type="match status" value="1"/>
</dbReference>
<dbReference type="InterPro" id="IPR011635">
    <property type="entry name" value="CARDB"/>
</dbReference>
<keyword evidence="4" id="KW-1185">Reference proteome</keyword>
<feature type="compositionally biased region" description="Basic and acidic residues" evidence="1">
    <location>
        <begin position="78"/>
        <end position="91"/>
    </location>
</feature>
<protein>
    <recommendedName>
        <fullName evidence="2">CARDB domain-containing protein</fullName>
    </recommendedName>
</protein>
<gene>
    <name evidence="3" type="ORF">GCM10008090_34090</name>
</gene>
<dbReference type="AlphaFoldDB" id="A0A918VSP9"/>